<dbReference type="PROSITE" id="PS50035">
    <property type="entry name" value="PLD"/>
    <property type="match status" value="1"/>
</dbReference>
<sequence length="165" mass="17958">MTDLFVAVLAAARETVTITTPYFAPDPPLIGAIVAAARRGVALRIIFPRRNDNRIVGAISRAYYPVLAKAGVRIFEYRGGLLHAKTLIADGSLGLVGSANMDRRSLDLNFENNILFDSTDLAERVAAHQRAWLADAIEIDHGGIAARSLPRRFVDNLLTMIAAVF</sequence>
<comment type="subcellular location">
    <subcellularLocation>
        <location evidence="2">Secreted</location>
    </subcellularLocation>
</comment>
<keyword evidence="8" id="KW-1185">Reference proteome</keyword>
<gene>
    <name evidence="7" type="ORF">ACFSC3_20625</name>
</gene>
<evidence type="ECO:0000256" key="2">
    <source>
        <dbReference type="ARBA" id="ARBA00004613"/>
    </source>
</evidence>
<keyword evidence="4" id="KW-0964">Secreted</keyword>
<comment type="caution">
    <text evidence="7">The sequence shown here is derived from an EMBL/GenBank/DDBJ whole genome shotgun (WGS) entry which is preliminary data.</text>
</comment>
<evidence type="ECO:0000313" key="8">
    <source>
        <dbReference type="Proteomes" id="UP001597283"/>
    </source>
</evidence>
<dbReference type="InterPro" id="IPR001736">
    <property type="entry name" value="PLipase_D/transphosphatidylase"/>
</dbReference>
<dbReference type="RefSeq" id="WP_203311530.1">
    <property type="nucleotide sequence ID" value="NZ_JBHUFC010000038.1"/>
</dbReference>
<organism evidence="7 8">
    <name type="scientific">Sphingomonas floccifaciens</name>
    <dbReference type="NCBI Taxonomy" id="1844115"/>
    <lineage>
        <taxon>Bacteria</taxon>
        <taxon>Pseudomonadati</taxon>
        <taxon>Pseudomonadota</taxon>
        <taxon>Alphaproteobacteria</taxon>
        <taxon>Sphingomonadales</taxon>
        <taxon>Sphingomonadaceae</taxon>
        <taxon>Sphingomonas</taxon>
    </lineage>
</organism>
<dbReference type="SUPFAM" id="SSF56024">
    <property type="entry name" value="Phospholipase D/nuclease"/>
    <property type="match status" value="1"/>
</dbReference>
<protein>
    <recommendedName>
        <fullName evidence="3">Phospholipase D</fullName>
    </recommendedName>
    <alternativeName>
        <fullName evidence="5">Choline phosphatase</fullName>
    </alternativeName>
</protein>
<evidence type="ECO:0000256" key="3">
    <source>
        <dbReference type="ARBA" id="ARBA00018392"/>
    </source>
</evidence>
<dbReference type="SMART" id="SM00155">
    <property type="entry name" value="PLDc"/>
    <property type="match status" value="1"/>
</dbReference>
<evidence type="ECO:0000259" key="6">
    <source>
        <dbReference type="PROSITE" id="PS50035"/>
    </source>
</evidence>
<dbReference type="Pfam" id="PF13091">
    <property type="entry name" value="PLDc_2"/>
    <property type="match status" value="1"/>
</dbReference>
<evidence type="ECO:0000256" key="4">
    <source>
        <dbReference type="ARBA" id="ARBA00022525"/>
    </source>
</evidence>
<dbReference type="PANTHER" id="PTHR21248">
    <property type="entry name" value="CARDIOLIPIN SYNTHASE"/>
    <property type="match status" value="1"/>
</dbReference>
<comment type="function">
    <text evidence="1">Could be a virulence factor.</text>
</comment>
<evidence type="ECO:0000313" key="7">
    <source>
        <dbReference type="EMBL" id="MFD1789966.1"/>
    </source>
</evidence>
<proteinExistence type="predicted"/>
<reference evidence="8" key="1">
    <citation type="journal article" date="2019" name="Int. J. Syst. Evol. Microbiol.">
        <title>The Global Catalogue of Microorganisms (GCM) 10K type strain sequencing project: providing services to taxonomists for standard genome sequencing and annotation.</title>
        <authorList>
            <consortium name="The Broad Institute Genomics Platform"/>
            <consortium name="The Broad Institute Genome Sequencing Center for Infectious Disease"/>
            <person name="Wu L."/>
            <person name="Ma J."/>
        </authorList>
    </citation>
    <scope>NUCLEOTIDE SEQUENCE [LARGE SCALE GENOMIC DNA]</scope>
    <source>
        <strain evidence="8">Q85</strain>
    </source>
</reference>
<dbReference type="EMBL" id="JBHUFC010000038">
    <property type="protein sequence ID" value="MFD1789966.1"/>
    <property type="molecule type" value="Genomic_DNA"/>
</dbReference>
<dbReference type="PANTHER" id="PTHR21248:SF22">
    <property type="entry name" value="PHOSPHOLIPASE D"/>
    <property type="match status" value="1"/>
</dbReference>
<dbReference type="Gene3D" id="3.30.870.10">
    <property type="entry name" value="Endonuclease Chain A"/>
    <property type="match status" value="1"/>
</dbReference>
<name>A0ABW4NJB6_9SPHN</name>
<dbReference type="InterPro" id="IPR025202">
    <property type="entry name" value="PLD-like_dom"/>
</dbReference>
<evidence type="ECO:0000256" key="5">
    <source>
        <dbReference type="ARBA" id="ARBA00029594"/>
    </source>
</evidence>
<evidence type="ECO:0000256" key="1">
    <source>
        <dbReference type="ARBA" id="ARBA00003145"/>
    </source>
</evidence>
<feature type="domain" description="PLD phosphodiesterase" evidence="6">
    <location>
        <begin position="78"/>
        <end position="105"/>
    </location>
</feature>
<dbReference type="Proteomes" id="UP001597283">
    <property type="component" value="Unassembled WGS sequence"/>
</dbReference>
<accession>A0ABW4NJB6</accession>